<proteinExistence type="predicted"/>
<dbReference type="OrthoDB" id="3384464at2"/>
<keyword evidence="1" id="KW-0175">Coiled coil</keyword>
<evidence type="ECO:0000256" key="1">
    <source>
        <dbReference type="SAM" id="Coils"/>
    </source>
</evidence>
<evidence type="ECO:0000313" key="3">
    <source>
        <dbReference type="EMBL" id="KHD72692.1"/>
    </source>
</evidence>
<sequence>MGIETGGGVDRADWRTMPIEMIWPLLKNHDSAPHRTMGDAWSKSSELLANHVRQVKAYRDKLAEAWPPERSRAAAAYVDRLEVLIASLEETQLASSANGRALIGGVDAVDEAKVKLAALEQEYTANKATIEAYEKAAAATPLATTDPLPTAPTGAYERRTELERQARDTMQSLSAELAATQSTFIAPKRYIPSGRVDGGEDGLGSGASGVGMPPMVPPFTPRSVTPPSTSKRAVDSSVEERPTTSPVTRPGLPDSSLPSNPSLPSYPSTEGPILGGTKPQQPSTTGLPPVTTPTITPTTTPTMNTPGPYTFTPSSPSTPSATPVSTSPFSRSPAVNGAPPAVNGAPPGTFQPTSGARGTSVSNGGVIGGLPSGTSGGAQPGGRGLPPGSPARGAQRINPSGGMIGGANPAAPMGRRASARGDEESRGRQWDPDNPWETSEGIDPVLLPPTAAQRIDPGPTIGGR</sequence>
<feature type="coiled-coil region" evidence="1">
    <location>
        <begin position="109"/>
        <end position="136"/>
    </location>
</feature>
<feature type="compositionally biased region" description="Polar residues" evidence="2">
    <location>
        <begin position="350"/>
        <end position="363"/>
    </location>
</feature>
<evidence type="ECO:0000313" key="4">
    <source>
        <dbReference type="Proteomes" id="UP000054537"/>
    </source>
</evidence>
<dbReference type="RefSeq" id="WP_043533400.1">
    <property type="nucleotide sequence ID" value="NZ_BAABKU010000003.1"/>
</dbReference>
<reference evidence="3 4" key="1">
    <citation type="submission" date="2014-10" db="EMBL/GenBank/DDBJ databases">
        <title>Draft genome sequence of Actinoplanes utahensis NRRL 12052.</title>
        <authorList>
            <person name="Velasco-Bucheli B."/>
            <person name="del Cerro C."/>
            <person name="Hormigo D."/>
            <person name="Garcia J.L."/>
            <person name="Acebal C."/>
            <person name="Arroyo M."/>
            <person name="de la Mata I."/>
        </authorList>
    </citation>
    <scope>NUCLEOTIDE SEQUENCE [LARGE SCALE GENOMIC DNA]</scope>
    <source>
        <strain evidence="3 4">NRRL 12052</strain>
    </source>
</reference>
<feature type="compositionally biased region" description="Basic and acidic residues" evidence="2">
    <location>
        <begin position="419"/>
        <end position="431"/>
    </location>
</feature>
<feature type="compositionally biased region" description="Basic and acidic residues" evidence="2">
    <location>
        <begin position="232"/>
        <end position="242"/>
    </location>
</feature>
<dbReference type="STRING" id="1869.MB27_40465"/>
<feature type="compositionally biased region" description="Gly residues" evidence="2">
    <location>
        <begin position="365"/>
        <end position="385"/>
    </location>
</feature>
<comment type="caution">
    <text evidence="3">The sequence shown here is derived from an EMBL/GenBank/DDBJ whole genome shotgun (WGS) entry which is preliminary data.</text>
</comment>
<evidence type="ECO:0000256" key="2">
    <source>
        <dbReference type="SAM" id="MobiDB-lite"/>
    </source>
</evidence>
<protein>
    <recommendedName>
        <fullName evidence="5">PPE family domain-containing protein</fullName>
    </recommendedName>
</protein>
<feature type="compositionally biased region" description="Low complexity" evidence="2">
    <location>
        <begin position="282"/>
        <end position="348"/>
    </location>
</feature>
<name>A0A0A6WY71_ACTUT</name>
<evidence type="ECO:0008006" key="5">
    <source>
        <dbReference type="Google" id="ProtNLM"/>
    </source>
</evidence>
<accession>A0A0A6WY71</accession>
<dbReference type="eggNOG" id="ENOG5031SQK">
    <property type="taxonomic scope" value="Bacteria"/>
</dbReference>
<feature type="compositionally biased region" description="Polar residues" evidence="2">
    <location>
        <begin position="222"/>
        <end position="231"/>
    </location>
</feature>
<dbReference type="EMBL" id="JRTT01000137">
    <property type="protein sequence ID" value="KHD72692.1"/>
    <property type="molecule type" value="Genomic_DNA"/>
</dbReference>
<keyword evidence="4" id="KW-1185">Reference proteome</keyword>
<organism evidence="3 4">
    <name type="scientific">Actinoplanes utahensis</name>
    <dbReference type="NCBI Taxonomy" id="1869"/>
    <lineage>
        <taxon>Bacteria</taxon>
        <taxon>Bacillati</taxon>
        <taxon>Actinomycetota</taxon>
        <taxon>Actinomycetes</taxon>
        <taxon>Micromonosporales</taxon>
        <taxon>Micromonosporaceae</taxon>
        <taxon>Actinoplanes</taxon>
    </lineage>
</organism>
<feature type="region of interest" description="Disordered" evidence="2">
    <location>
        <begin position="190"/>
        <end position="464"/>
    </location>
</feature>
<feature type="compositionally biased region" description="Low complexity" evidence="2">
    <location>
        <begin position="250"/>
        <end position="268"/>
    </location>
</feature>
<dbReference type="AlphaFoldDB" id="A0A0A6WY71"/>
<dbReference type="Proteomes" id="UP000054537">
    <property type="component" value="Unassembled WGS sequence"/>
</dbReference>
<gene>
    <name evidence="3" type="ORF">MB27_40465</name>
</gene>